<dbReference type="CDD" id="cd00609">
    <property type="entry name" value="AAT_like"/>
    <property type="match status" value="1"/>
</dbReference>
<evidence type="ECO:0000256" key="5">
    <source>
        <dbReference type="ARBA" id="ARBA00023163"/>
    </source>
</evidence>
<proteinExistence type="inferred from homology"/>
<dbReference type="RefSeq" id="WP_348717157.1">
    <property type="nucleotide sequence ID" value="NZ_CAXJIO010000012.1"/>
</dbReference>
<evidence type="ECO:0000256" key="2">
    <source>
        <dbReference type="ARBA" id="ARBA00022898"/>
    </source>
</evidence>
<dbReference type="Pfam" id="PF00155">
    <property type="entry name" value="Aminotran_1_2"/>
    <property type="match status" value="1"/>
</dbReference>
<evidence type="ECO:0000256" key="3">
    <source>
        <dbReference type="ARBA" id="ARBA00023015"/>
    </source>
</evidence>
<dbReference type="PANTHER" id="PTHR46577">
    <property type="entry name" value="HTH-TYPE TRANSCRIPTIONAL REGULATORY PROTEIN GABR"/>
    <property type="match status" value="1"/>
</dbReference>
<organism evidence="7 8">
    <name type="scientific">Tenacibaculum polynesiense</name>
    <dbReference type="NCBI Taxonomy" id="3137857"/>
    <lineage>
        <taxon>Bacteria</taxon>
        <taxon>Pseudomonadati</taxon>
        <taxon>Bacteroidota</taxon>
        <taxon>Flavobacteriia</taxon>
        <taxon>Flavobacteriales</taxon>
        <taxon>Flavobacteriaceae</taxon>
        <taxon>Tenacibaculum</taxon>
    </lineage>
</organism>
<comment type="caution">
    <text evidence="7">The sequence shown here is derived from an EMBL/GenBank/DDBJ whole genome shotgun (WGS) entry which is preliminary data.</text>
</comment>
<dbReference type="SMART" id="SM00345">
    <property type="entry name" value="HTH_GNTR"/>
    <property type="match status" value="1"/>
</dbReference>
<dbReference type="InterPro" id="IPR036388">
    <property type="entry name" value="WH-like_DNA-bd_sf"/>
</dbReference>
<accession>A0ABM9PCA8</accession>
<dbReference type="Gene3D" id="3.40.640.10">
    <property type="entry name" value="Type I PLP-dependent aspartate aminotransferase-like (Major domain)"/>
    <property type="match status" value="1"/>
</dbReference>
<keyword evidence="3" id="KW-0805">Transcription regulation</keyword>
<dbReference type="SUPFAM" id="SSF46785">
    <property type="entry name" value="Winged helix' DNA-binding domain"/>
    <property type="match status" value="1"/>
</dbReference>
<evidence type="ECO:0000259" key="6">
    <source>
        <dbReference type="PROSITE" id="PS50949"/>
    </source>
</evidence>
<evidence type="ECO:0000256" key="4">
    <source>
        <dbReference type="ARBA" id="ARBA00023125"/>
    </source>
</evidence>
<dbReference type="PANTHER" id="PTHR46577:SF1">
    <property type="entry name" value="HTH-TYPE TRANSCRIPTIONAL REGULATORY PROTEIN GABR"/>
    <property type="match status" value="1"/>
</dbReference>
<evidence type="ECO:0000313" key="8">
    <source>
        <dbReference type="Proteomes" id="UP001497527"/>
    </source>
</evidence>
<dbReference type="EMBL" id="CAXJIO010000012">
    <property type="protein sequence ID" value="CAL2103145.1"/>
    <property type="molecule type" value="Genomic_DNA"/>
</dbReference>
<keyword evidence="2" id="KW-0663">Pyridoxal phosphate</keyword>
<dbReference type="Proteomes" id="UP001497527">
    <property type="component" value="Unassembled WGS sequence"/>
</dbReference>
<keyword evidence="7" id="KW-0032">Aminotransferase</keyword>
<dbReference type="InterPro" id="IPR015424">
    <property type="entry name" value="PyrdxlP-dep_Trfase"/>
</dbReference>
<dbReference type="Gene3D" id="1.10.10.10">
    <property type="entry name" value="Winged helix-like DNA-binding domain superfamily/Winged helix DNA-binding domain"/>
    <property type="match status" value="1"/>
</dbReference>
<keyword evidence="4" id="KW-0238">DNA-binding</keyword>
<dbReference type="CDD" id="cd07377">
    <property type="entry name" value="WHTH_GntR"/>
    <property type="match status" value="1"/>
</dbReference>
<dbReference type="GO" id="GO:0008483">
    <property type="term" value="F:transaminase activity"/>
    <property type="evidence" value="ECO:0007669"/>
    <property type="project" value="UniProtKB-KW"/>
</dbReference>
<sequence>MFPYKTSISLDKKLKEPLYLQLSNQFINLIRDGRLATGTKLIGTRQLAEVLEIHRKTVVASYEELALQGWVESVPKKGTFVNTDLPVIQRQDFVDTAYESSQVTSGFSFYASSVLEHKLTQKKEGVMYLNDGTSDGRLTPLDEIARTYRRITSRKSTYHHLDYGSTYGNDTLRAVLANYLNQSRGLKTAKENILITRGSQMGMWLSSQLLLKLKDVIVVGETNYASADLTFMNTGAILKRVRVDQCGLITDDLERICQKETIRAVYVTSHHHHPTTVTLSAQRRIHLLQLSRTYNFAIIEDDYDYDFNYNHAPILPLASHDSGGNVIYVGSVCKTVAPVFRIGYLIASKDFVDEAAKLRGYVDRQGDALLELTFADFVKSGDLDRHIRKVMKVYQQRRDLFCKLLKDELGDYFSFEIPKGGMAIWVTLNNKYSWKKVQEVGKEYQIAIGDYMRYDMAETHHNAMRIGFASYNEEEIYELIKRLKQTMLSITN</sequence>
<dbReference type="InterPro" id="IPR051446">
    <property type="entry name" value="HTH_trans_reg/aminotransferase"/>
</dbReference>
<gene>
    <name evidence="7" type="ORF">T190423A01A_30259</name>
</gene>
<evidence type="ECO:0000256" key="1">
    <source>
        <dbReference type="ARBA" id="ARBA00005384"/>
    </source>
</evidence>
<dbReference type="InterPro" id="IPR015421">
    <property type="entry name" value="PyrdxlP-dep_Trfase_major"/>
</dbReference>
<keyword evidence="5" id="KW-0804">Transcription</keyword>
<dbReference type="SUPFAM" id="SSF53383">
    <property type="entry name" value="PLP-dependent transferases"/>
    <property type="match status" value="1"/>
</dbReference>
<keyword evidence="8" id="KW-1185">Reference proteome</keyword>
<dbReference type="PROSITE" id="PS50949">
    <property type="entry name" value="HTH_GNTR"/>
    <property type="match status" value="1"/>
</dbReference>
<dbReference type="InterPro" id="IPR000524">
    <property type="entry name" value="Tscrpt_reg_HTH_GntR"/>
</dbReference>
<name>A0ABM9PCA8_9FLAO</name>
<dbReference type="Pfam" id="PF00392">
    <property type="entry name" value="GntR"/>
    <property type="match status" value="1"/>
</dbReference>
<reference evidence="7 8" key="1">
    <citation type="submission" date="2024-05" db="EMBL/GenBank/DDBJ databases">
        <authorList>
            <person name="Duchaud E."/>
        </authorList>
    </citation>
    <scope>NUCLEOTIDE SEQUENCE [LARGE SCALE GENOMIC DNA]</scope>
    <source>
        <strain evidence="7">Ena-SAMPLE-TAB-13-05-2024-13:56:06:370-140308</strain>
    </source>
</reference>
<dbReference type="InterPro" id="IPR036390">
    <property type="entry name" value="WH_DNA-bd_sf"/>
</dbReference>
<comment type="similarity">
    <text evidence="1">In the C-terminal section; belongs to the class-I pyridoxal-phosphate-dependent aminotransferase family.</text>
</comment>
<protein>
    <submittedName>
        <fullName evidence="7">GntR family transcriptional regulator / MocR family aminotransferase</fullName>
    </submittedName>
</protein>
<evidence type="ECO:0000313" key="7">
    <source>
        <dbReference type="EMBL" id="CAL2103145.1"/>
    </source>
</evidence>
<dbReference type="InterPro" id="IPR004839">
    <property type="entry name" value="Aminotransferase_I/II_large"/>
</dbReference>
<keyword evidence="7" id="KW-0808">Transferase</keyword>
<feature type="domain" description="HTH gntR-type" evidence="6">
    <location>
        <begin position="16"/>
        <end position="84"/>
    </location>
</feature>